<evidence type="ECO:0000313" key="1">
    <source>
        <dbReference type="EMBL" id="EAQ51472.1"/>
    </source>
</evidence>
<dbReference type="STRING" id="398720.MED217_18055"/>
<dbReference type="RefSeq" id="WP_009781944.1">
    <property type="nucleotide sequence ID" value="NZ_CH672395.1"/>
</dbReference>
<evidence type="ECO:0008006" key="3">
    <source>
        <dbReference type="Google" id="ProtNLM"/>
    </source>
</evidence>
<proteinExistence type="predicted"/>
<dbReference type="SUPFAM" id="SSF56935">
    <property type="entry name" value="Porins"/>
    <property type="match status" value="1"/>
</dbReference>
<dbReference type="EMBL" id="AANC01000001">
    <property type="protein sequence ID" value="EAQ51472.1"/>
    <property type="molecule type" value="Genomic_DNA"/>
</dbReference>
<accession>A3XGW9</accession>
<organism evidence="1 2">
    <name type="scientific">Leeuwenhoekiella blandensis (strain CECT 7118 / CCUG 51940 / KCTC 22103 / MED217)</name>
    <name type="common">Flavobacterium sp. (strain MED217)</name>
    <dbReference type="NCBI Taxonomy" id="398720"/>
    <lineage>
        <taxon>Bacteria</taxon>
        <taxon>Pseudomonadati</taxon>
        <taxon>Bacteroidota</taxon>
        <taxon>Flavobacteriia</taxon>
        <taxon>Flavobacteriales</taxon>
        <taxon>Flavobacteriaceae</taxon>
        <taxon>Leeuwenhoekiella</taxon>
    </lineage>
</organism>
<keyword evidence="2" id="KW-1185">Reference proteome</keyword>
<reference evidence="1 2" key="1">
    <citation type="journal article" date="2007" name="Nature">
        <title>Light stimulates growth of proteorhodopsin-containing marine Flavobacteria.</title>
        <authorList>
            <person name="Gomez-Consarnau L."/>
            <person name="Gonzalez J.M."/>
            <person name="Coll-Llado M."/>
            <person name="Gourdon P."/>
            <person name="Pascher T."/>
            <person name="Neutze R."/>
            <person name="Pedros-Alio C."/>
            <person name="Pinhassi J."/>
        </authorList>
    </citation>
    <scope>NUCLEOTIDE SEQUENCE [LARGE SCALE GENOMIC DNA]</scope>
    <source>
        <strain evidence="1 2">MED217</strain>
    </source>
</reference>
<dbReference type="OrthoDB" id="603275at2"/>
<gene>
    <name evidence="1" type="ORF">MED217_18055</name>
</gene>
<dbReference type="SUPFAM" id="SSF49464">
    <property type="entry name" value="Carboxypeptidase regulatory domain-like"/>
    <property type="match status" value="1"/>
</dbReference>
<comment type="caution">
    <text evidence="1">The sequence shown here is derived from an EMBL/GenBank/DDBJ whole genome shotgun (WGS) entry which is preliminary data.</text>
</comment>
<dbReference type="eggNOG" id="COG1629">
    <property type="taxonomic scope" value="Bacteria"/>
</dbReference>
<dbReference type="InterPro" id="IPR008969">
    <property type="entry name" value="CarboxyPept-like_regulatory"/>
</dbReference>
<dbReference type="Proteomes" id="UP000001601">
    <property type="component" value="Unassembled WGS sequence"/>
</dbReference>
<dbReference type="AlphaFoldDB" id="A3XGW9"/>
<name>A3XGW9_LEEBM</name>
<sequence length="867" mass="98696">MLAYLKLIIIGAVISCSFSFSYSQTLSGTLKNSWTNKPVEGASVIITSTDNPEIILAYSYSNASGFFKIEILSGPDPDVPLKLTVNAMGYEKYENQGTINSLKIPDIVFLQEAENVLPEIKIIDKNKAIRIKNDTTFFKVSKFTDGTEKTVEDLLRKLPGIDIDDDGTIKYKKKRISAFLIEGDDLFKNDYIKASRNINISIIEEIQALEKFSENPLLKDIENSDKVAINLKLTNDASAIYSNLELGLGTNNRHHNNLDVLEIAQNTKAFGLVNVNNTGIKNNQKALSFEETNALTTKPNYIISLPNYGSLLKGNRTNRNKALYSSVNTILNISETINTKFNFSYFKDLLKQNTNSKSNFFAAGKEIKLESSQQAFQKPKSFEGDFNLRVNLNLNSKIEVLSQFGNDQHEVVSNVLNNGVAQQLAIENKKFNSSTNINYTQKLSEKKAFTLNLKVQNNAIDEFLKSEIDNSSNYQLQDISTSYDLKEFEAKFYQNSGKDKLTYSLGAFYENNEMQSELKDESLSNKSINNTSLDRSGLYVKGSYFKKLNDFSINLKGTLSYLNQSLPQVQLEKQNFLFNPSLNLKYDLNNSSSLNVASGFKNNSQPFSNLFTYPVLISFRTLISNKPDLTLSKTFKYGANYWYTDTYNNFSINTGITIDEIRDNFIATQNISQNQSRLDYFVAENSDKNNQVYLNLSKYIFPLRSKFSINTQYKNSQIRSSFTPGEFQYSNVDQFKIDFEISNGFFKKTLFIDNSLTYRASKLKTASGVRNTVSNFTNNLEIKYLFSEKLKSRLNYNYINNGSNDFNFLDFQIDYKSQKLKVDFSLIGNNLLNISSYQINFNDEASETAMSYQLIKRYFILQASFKF</sequence>
<protein>
    <recommendedName>
        <fullName evidence="3">Outer membrane protein beta-barrel domain-containing protein</fullName>
    </recommendedName>
</protein>
<dbReference type="HOGENOM" id="CLU_012729_1_0_10"/>
<evidence type="ECO:0000313" key="2">
    <source>
        <dbReference type="Proteomes" id="UP000001601"/>
    </source>
</evidence>